<dbReference type="Proteomes" id="UP000554235">
    <property type="component" value="Unassembled WGS sequence"/>
</dbReference>
<accession>A0A8H4L577</accession>
<gene>
    <name evidence="1" type="ORF">FALBO_11792</name>
</gene>
<sequence length="442" mass="49172">MSESKTLQPVSIWTTLIALGIIGVEISALSDPSENTQGWPAEFCPTSGELFKFDLPELGEILFHSTWNGPRVTLAIGLDEDNLDATAMHFCLKFRFPRRQEEPGKLEESGITWIVAQIGQRMFRSQPITLSIGDDLRMTSQDSPTEAETFATLAIGRAFHKIFAMGSREVSTKYGRGAALHAKDFGFGFQGNPHDALSMLKTTRTLLDRLYGKEDLYILYVRQLEAVAMRVTGMTKQAITSLEDVFRTTRKQLGDNHVRTLEVRQDLGIALLYGERELEGISHLGGVANGFASLGLNDHCTGAKKWSAFGCYLCGDLPESQRRYEEVKTLALASGLERLVVDANVGLANIHYQNQDFDLALQLYQSASEWRSNNNGPRHSDTLYSIKMAARCFWGLGRTEEAKGLFYTVIDRGFANQHHVVEAKNLLDSLQMGDEVSTSKTT</sequence>
<dbReference type="SUPFAM" id="SSF48452">
    <property type="entry name" value="TPR-like"/>
    <property type="match status" value="1"/>
</dbReference>
<proteinExistence type="predicted"/>
<reference evidence="1 2" key="1">
    <citation type="submission" date="2020-01" db="EMBL/GenBank/DDBJ databases">
        <title>Identification and distribution of gene clusters putatively required for synthesis of sphingolipid metabolism inhibitors in phylogenetically diverse species of the filamentous fungus Fusarium.</title>
        <authorList>
            <person name="Kim H.-S."/>
            <person name="Busman M."/>
            <person name="Brown D.W."/>
            <person name="Divon H."/>
            <person name="Uhlig S."/>
            <person name="Proctor R.H."/>
        </authorList>
    </citation>
    <scope>NUCLEOTIDE SEQUENCE [LARGE SCALE GENOMIC DNA]</scope>
    <source>
        <strain evidence="1 2">NRRL 20459</strain>
    </source>
</reference>
<dbReference type="EMBL" id="JAADYS010001725">
    <property type="protein sequence ID" value="KAF4461404.1"/>
    <property type="molecule type" value="Genomic_DNA"/>
</dbReference>
<name>A0A8H4L577_9HYPO</name>
<dbReference type="Gene3D" id="1.25.40.10">
    <property type="entry name" value="Tetratricopeptide repeat domain"/>
    <property type="match status" value="2"/>
</dbReference>
<dbReference type="AlphaFoldDB" id="A0A8H4L577"/>
<comment type="caution">
    <text evidence="1">The sequence shown here is derived from an EMBL/GenBank/DDBJ whole genome shotgun (WGS) entry which is preliminary data.</text>
</comment>
<evidence type="ECO:0000313" key="1">
    <source>
        <dbReference type="EMBL" id="KAF4461404.1"/>
    </source>
</evidence>
<evidence type="ECO:0000313" key="2">
    <source>
        <dbReference type="Proteomes" id="UP000554235"/>
    </source>
</evidence>
<evidence type="ECO:0008006" key="3">
    <source>
        <dbReference type="Google" id="ProtNLM"/>
    </source>
</evidence>
<organism evidence="1 2">
    <name type="scientific">Fusarium albosuccineum</name>
    <dbReference type="NCBI Taxonomy" id="1237068"/>
    <lineage>
        <taxon>Eukaryota</taxon>
        <taxon>Fungi</taxon>
        <taxon>Dikarya</taxon>
        <taxon>Ascomycota</taxon>
        <taxon>Pezizomycotina</taxon>
        <taxon>Sordariomycetes</taxon>
        <taxon>Hypocreomycetidae</taxon>
        <taxon>Hypocreales</taxon>
        <taxon>Nectriaceae</taxon>
        <taxon>Fusarium</taxon>
        <taxon>Fusarium decemcellulare species complex</taxon>
    </lineage>
</organism>
<keyword evidence="2" id="KW-1185">Reference proteome</keyword>
<protein>
    <recommendedName>
        <fullName evidence="3">Tetratricopeptide repeat protein</fullName>
    </recommendedName>
</protein>
<dbReference type="InterPro" id="IPR011990">
    <property type="entry name" value="TPR-like_helical_dom_sf"/>
</dbReference>
<dbReference type="Pfam" id="PF13424">
    <property type="entry name" value="TPR_12"/>
    <property type="match status" value="1"/>
</dbReference>